<dbReference type="Pfam" id="PF12852">
    <property type="entry name" value="Cupin_6"/>
    <property type="match status" value="1"/>
</dbReference>
<keyword evidence="1" id="KW-0805">Transcription regulation</keyword>
<keyword evidence="2" id="KW-0238">DNA-binding</keyword>
<reference evidence="5 6" key="1">
    <citation type="submission" date="2016-10" db="EMBL/GenBank/DDBJ databases">
        <authorList>
            <person name="de Groot N.N."/>
        </authorList>
    </citation>
    <scope>NUCLEOTIDE SEQUENCE [LARGE SCALE GENOMIC DNA]</scope>
    <source>
        <strain evidence="5 6">DSM 21039</strain>
    </source>
</reference>
<evidence type="ECO:0000259" key="4">
    <source>
        <dbReference type="PROSITE" id="PS01124"/>
    </source>
</evidence>
<proteinExistence type="predicted"/>
<dbReference type="PANTHER" id="PTHR46796:SF7">
    <property type="entry name" value="ARAC FAMILY TRANSCRIPTIONAL REGULATOR"/>
    <property type="match status" value="1"/>
</dbReference>
<dbReference type="OrthoDB" id="2666928at2"/>
<evidence type="ECO:0000256" key="1">
    <source>
        <dbReference type="ARBA" id="ARBA00023015"/>
    </source>
</evidence>
<evidence type="ECO:0000256" key="2">
    <source>
        <dbReference type="ARBA" id="ARBA00023125"/>
    </source>
</evidence>
<dbReference type="PANTHER" id="PTHR46796">
    <property type="entry name" value="HTH-TYPE TRANSCRIPTIONAL ACTIVATOR RHAS-RELATED"/>
    <property type="match status" value="1"/>
</dbReference>
<evidence type="ECO:0000313" key="6">
    <source>
        <dbReference type="Proteomes" id="UP000198984"/>
    </source>
</evidence>
<dbReference type="SUPFAM" id="SSF46689">
    <property type="entry name" value="Homeodomain-like"/>
    <property type="match status" value="2"/>
</dbReference>
<evidence type="ECO:0000313" key="5">
    <source>
        <dbReference type="EMBL" id="SEM46030.1"/>
    </source>
</evidence>
<organism evidence="5 6">
    <name type="scientific">Chitinophaga rupis</name>
    <dbReference type="NCBI Taxonomy" id="573321"/>
    <lineage>
        <taxon>Bacteria</taxon>
        <taxon>Pseudomonadati</taxon>
        <taxon>Bacteroidota</taxon>
        <taxon>Chitinophagia</taxon>
        <taxon>Chitinophagales</taxon>
        <taxon>Chitinophagaceae</taxon>
        <taxon>Chitinophaga</taxon>
    </lineage>
</organism>
<name>A0A1H7YIV6_9BACT</name>
<dbReference type="InterPro" id="IPR009057">
    <property type="entry name" value="Homeodomain-like_sf"/>
</dbReference>
<sequence length="306" mass="34069">MDVLSSILKVTRLEAIVCSTSMLKGPWGLDVAQTGEARFYRLIKGSCIVSLYNDQPVTMGEGDIVYIPHGDSHWIADSAASRRVTINEYVKSQTAGTPFFSGPEPETILAAGHFSYNEEGTHPFLKDLPPIIHIRGYGTLHHQFLQHTGYVIHTERDHEKPGSRMMLKSLAEMLFVSVIRTYIEQSVPETGFLAALNDSQISKALSIMHNDPAQDWTLQSLAKSVAMSRSVFAGRFKSLVGETPLSYLTNWRINRAKELLIAEKINVSDVAFKVGYQSEAAFTRVFKARTGKTPAMYRRIGLEDTA</sequence>
<dbReference type="STRING" id="573321.SAMN04488505_104463"/>
<dbReference type="InterPro" id="IPR032783">
    <property type="entry name" value="AraC_lig"/>
</dbReference>
<dbReference type="InterPro" id="IPR020449">
    <property type="entry name" value="Tscrpt_reg_AraC-type_HTH"/>
</dbReference>
<dbReference type="InterPro" id="IPR014710">
    <property type="entry name" value="RmlC-like_jellyroll"/>
</dbReference>
<dbReference type="PRINTS" id="PR00032">
    <property type="entry name" value="HTHARAC"/>
</dbReference>
<dbReference type="PROSITE" id="PS01124">
    <property type="entry name" value="HTH_ARAC_FAMILY_2"/>
    <property type="match status" value="1"/>
</dbReference>
<keyword evidence="6" id="KW-1185">Reference proteome</keyword>
<dbReference type="SUPFAM" id="SSF51182">
    <property type="entry name" value="RmlC-like cupins"/>
    <property type="match status" value="1"/>
</dbReference>
<dbReference type="Gene3D" id="1.10.10.60">
    <property type="entry name" value="Homeodomain-like"/>
    <property type="match status" value="2"/>
</dbReference>
<dbReference type="Pfam" id="PF12833">
    <property type="entry name" value="HTH_18"/>
    <property type="match status" value="1"/>
</dbReference>
<feature type="domain" description="HTH araC/xylS-type" evidence="4">
    <location>
        <begin position="202"/>
        <end position="300"/>
    </location>
</feature>
<dbReference type="EMBL" id="FOBB01000004">
    <property type="protein sequence ID" value="SEM46030.1"/>
    <property type="molecule type" value="Genomic_DNA"/>
</dbReference>
<dbReference type="GO" id="GO:0043565">
    <property type="term" value="F:sequence-specific DNA binding"/>
    <property type="evidence" value="ECO:0007669"/>
    <property type="project" value="InterPro"/>
</dbReference>
<dbReference type="RefSeq" id="WP_089915542.1">
    <property type="nucleotide sequence ID" value="NZ_FOBB01000004.1"/>
</dbReference>
<dbReference type="Proteomes" id="UP000198984">
    <property type="component" value="Unassembled WGS sequence"/>
</dbReference>
<evidence type="ECO:0000256" key="3">
    <source>
        <dbReference type="ARBA" id="ARBA00023163"/>
    </source>
</evidence>
<dbReference type="Gene3D" id="2.60.120.10">
    <property type="entry name" value="Jelly Rolls"/>
    <property type="match status" value="1"/>
</dbReference>
<keyword evidence="3" id="KW-0804">Transcription</keyword>
<dbReference type="InterPro" id="IPR018062">
    <property type="entry name" value="HTH_AraC-typ_CS"/>
</dbReference>
<dbReference type="SMART" id="SM00342">
    <property type="entry name" value="HTH_ARAC"/>
    <property type="match status" value="1"/>
</dbReference>
<dbReference type="AlphaFoldDB" id="A0A1H7YIV6"/>
<dbReference type="InterPro" id="IPR018060">
    <property type="entry name" value="HTH_AraC"/>
</dbReference>
<accession>A0A1H7YIV6</accession>
<dbReference type="GO" id="GO:0003700">
    <property type="term" value="F:DNA-binding transcription factor activity"/>
    <property type="evidence" value="ECO:0007669"/>
    <property type="project" value="InterPro"/>
</dbReference>
<gene>
    <name evidence="5" type="ORF">SAMN04488505_104463</name>
</gene>
<dbReference type="InterPro" id="IPR050204">
    <property type="entry name" value="AraC_XylS_family_regulators"/>
</dbReference>
<protein>
    <submittedName>
        <fullName evidence="5">Transcriptional regulator, AraC family</fullName>
    </submittedName>
</protein>
<dbReference type="PROSITE" id="PS00041">
    <property type="entry name" value="HTH_ARAC_FAMILY_1"/>
    <property type="match status" value="1"/>
</dbReference>
<dbReference type="InterPro" id="IPR011051">
    <property type="entry name" value="RmlC_Cupin_sf"/>
</dbReference>